<dbReference type="eggNOG" id="COG3255">
    <property type="taxonomic scope" value="Bacteria"/>
</dbReference>
<dbReference type="InterPro" id="IPR036527">
    <property type="entry name" value="SCP2_sterol-bd_dom_sf"/>
</dbReference>
<evidence type="ECO:0000313" key="2">
    <source>
        <dbReference type="EMBL" id="ACK78395.1"/>
    </source>
</evidence>
<reference evidence="2 3" key="1">
    <citation type="journal article" date="2008" name="BMC Genomics">
        <title>Acidithiobacillus ferrooxidans metabolism: from genome sequence to industrial applications.</title>
        <authorList>
            <person name="Valdes J."/>
            <person name="Pedroso I."/>
            <person name="Quatrini R."/>
            <person name="Dodson R.J."/>
            <person name="Tettelin H."/>
            <person name="Blake R.II."/>
            <person name="Eisen J.A."/>
            <person name="Holmes D.S."/>
        </authorList>
    </citation>
    <scope>NUCLEOTIDE SEQUENCE [LARGE SCALE GENOMIC DNA]</scope>
    <source>
        <strain evidence="3">ATCC 23270 / DSM 14882 / CIP 104768 / NCIMB 8455</strain>
    </source>
</reference>
<dbReference type="Proteomes" id="UP000001362">
    <property type="component" value="Chromosome"/>
</dbReference>
<dbReference type="EMBL" id="CP001219">
    <property type="protein sequence ID" value="ACK78395.1"/>
    <property type="molecule type" value="Genomic_DNA"/>
</dbReference>
<gene>
    <name evidence="2" type="ordered locus">AFE_2385</name>
</gene>
<dbReference type="AlphaFoldDB" id="B7J6E9"/>
<proteinExistence type="predicted"/>
<feature type="domain" description="SCP2" evidence="1">
    <location>
        <begin position="39"/>
        <end position="131"/>
    </location>
</feature>
<accession>B7J6E9</accession>
<sequence length="147" mass="17010">MSSDALMVKVLSAGTLIMVAKFMSTEWIRLVGKQWDTHPEIQKDLKNFNATWEYYIEDRPDIPHVMLFCKAGKVIYAGPSDGRRRDFIMWTSMDHWQKILSGEISGKSALMTRRLKFKGSMMTAMKYMTPFNIHLNILGEIPVDFDI</sequence>
<dbReference type="SUPFAM" id="SSF55718">
    <property type="entry name" value="SCP-like"/>
    <property type="match status" value="1"/>
</dbReference>
<name>B7J6E9_ACIF2</name>
<dbReference type="KEGG" id="afr:AFE_2385"/>
<dbReference type="Pfam" id="PF02036">
    <property type="entry name" value="SCP2"/>
    <property type="match status" value="1"/>
</dbReference>
<keyword evidence="3" id="KW-1185">Reference proteome</keyword>
<evidence type="ECO:0000313" key="3">
    <source>
        <dbReference type="Proteomes" id="UP000001362"/>
    </source>
</evidence>
<dbReference type="HOGENOM" id="CLU_158647_0_0_6"/>
<protein>
    <submittedName>
        <fullName evidence="2">SCP-2 sterol transfer family protein</fullName>
    </submittedName>
</protein>
<organism evidence="2 3">
    <name type="scientific">Acidithiobacillus ferrooxidans (strain ATCC 23270 / DSM 14882 / CIP 104768 / NCIMB 8455)</name>
    <name type="common">Ferrobacillus ferrooxidans (strain ATCC 23270)</name>
    <dbReference type="NCBI Taxonomy" id="243159"/>
    <lineage>
        <taxon>Bacteria</taxon>
        <taxon>Pseudomonadati</taxon>
        <taxon>Pseudomonadota</taxon>
        <taxon>Acidithiobacillia</taxon>
        <taxon>Acidithiobacillales</taxon>
        <taxon>Acidithiobacillaceae</taxon>
        <taxon>Acidithiobacillus</taxon>
    </lineage>
</organism>
<dbReference type="Gene3D" id="3.30.1050.10">
    <property type="entry name" value="SCP2 sterol-binding domain"/>
    <property type="match status" value="1"/>
</dbReference>
<evidence type="ECO:0000259" key="1">
    <source>
        <dbReference type="Pfam" id="PF02036"/>
    </source>
</evidence>
<dbReference type="PaxDb" id="243159-AFE_2385"/>
<dbReference type="STRING" id="243159.AFE_2385"/>
<dbReference type="InterPro" id="IPR003033">
    <property type="entry name" value="SCP2_sterol-bd_dom"/>
</dbReference>